<dbReference type="PANTHER" id="PTHR14021:SF15">
    <property type="entry name" value="IRON-SULFUR CLUSTER CO-CHAPERONE PROTEIN HSCB"/>
    <property type="match status" value="1"/>
</dbReference>
<evidence type="ECO:0000313" key="6">
    <source>
        <dbReference type="Proteomes" id="UP000242180"/>
    </source>
</evidence>
<dbReference type="InParanoid" id="A0A1X2H9Q8"/>
<comment type="similarity">
    <text evidence="1">Belongs to the HscB family.</text>
</comment>
<dbReference type="Gene3D" id="1.10.287.110">
    <property type="entry name" value="DnaJ domain"/>
    <property type="match status" value="1"/>
</dbReference>
<evidence type="ECO:0000256" key="2">
    <source>
        <dbReference type="ARBA" id="ARBA00023186"/>
    </source>
</evidence>
<dbReference type="GO" id="GO:0005739">
    <property type="term" value="C:mitochondrion"/>
    <property type="evidence" value="ECO:0007669"/>
    <property type="project" value="TreeGrafter"/>
</dbReference>
<dbReference type="AlphaFoldDB" id="A0A1X2H9Q8"/>
<dbReference type="Proteomes" id="UP000242180">
    <property type="component" value="Unassembled WGS sequence"/>
</dbReference>
<dbReference type="Gene3D" id="1.20.1280.20">
    <property type="entry name" value="HscB, C-terminal domain"/>
    <property type="match status" value="1"/>
</dbReference>
<sequence>MLPRVFQSTRRALQIQPFYYRRTFGTTSVCFRAEHQCWKCSDPTPIASVLCRHCGTVQPVNSNVNLFELTGAGAGEEKDQPVFDVNVPVLRRNFLKLQQQAHPDSYSQAEQKEHQYAQTQSAIINKAYHTLRDPLARAQYMLGLKGQHVDETESLHDPELLMEIMEFREELEEASTEEEVADLKERNDEQYQETVQNLSAAFASNDLQQAKEYMIQLQYWENIRRAIVDWAPGKRVEIKH</sequence>
<dbReference type="InterPro" id="IPR036869">
    <property type="entry name" value="J_dom_sf"/>
</dbReference>
<dbReference type="SUPFAM" id="SSF46565">
    <property type="entry name" value="Chaperone J-domain"/>
    <property type="match status" value="1"/>
</dbReference>
<dbReference type="STRING" id="13706.A0A1X2H9Q8"/>
<evidence type="ECO:0000256" key="3">
    <source>
        <dbReference type="SAM" id="Coils"/>
    </source>
</evidence>
<keyword evidence="6" id="KW-1185">Reference proteome</keyword>
<dbReference type="PROSITE" id="PS50076">
    <property type="entry name" value="DNAJ_2"/>
    <property type="match status" value="1"/>
</dbReference>
<dbReference type="SUPFAM" id="SSF47144">
    <property type="entry name" value="HSC20 (HSCB), C-terminal oligomerisation domain"/>
    <property type="match status" value="1"/>
</dbReference>
<evidence type="ECO:0000256" key="1">
    <source>
        <dbReference type="ARBA" id="ARBA00010476"/>
    </source>
</evidence>
<comment type="caution">
    <text evidence="5">The sequence shown here is derived from an EMBL/GenBank/DDBJ whole genome shotgun (WGS) entry which is preliminary data.</text>
</comment>
<dbReference type="InterPro" id="IPR004640">
    <property type="entry name" value="HscB"/>
</dbReference>
<gene>
    <name evidence="5" type="ORF">BCR43DRAFT_565045</name>
</gene>
<keyword evidence="3" id="KW-0175">Coiled coil</keyword>
<dbReference type="GO" id="GO:0001671">
    <property type="term" value="F:ATPase activator activity"/>
    <property type="evidence" value="ECO:0007669"/>
    <property type="project" value="InterPro"/>
</dbReference>
<name>A0A1X2H9Q8_SYNRA</name>
<dbReference type="NCBIfam" id="TIGR00714">
    <property type="entry name" value="hscB"/>
    <property type="match status" value="1"/>
</dbReference>
<feature type="domain" description="J" evidence="4">
    <location>
        <begin position="65"/>
        <end position="144"/>
    </location>
</feature>
<dbReference type="InterPro" id="IPR036386">
    <property type="entry name" value="HscB_C_sf"/>
</dbReference>
<feature type="coiled-coil region" evidence="3">
    <location>
        <begin position="164"/>
        <end position="193"/>
    </location>
</feature>
<dbReference type="GO" id="GO:0051087">
    <property type="term" value="F:protein-folding chaperone binding"/>
    <property type="evidence" value="ECO:0007669"/>
    <property type="project" value="InterPro"/>
</dbReference>
<evidence type="ECO:0000259" key="4">
    <source>
        <dbReference type="PROSITE" id="PS50076"/>
    </source>
</evidence>
<dbReference type="CDD" id="cd06257">
    <property type="entry name" value="DnaJ"/>
    <property type="match status" value="1"/>
</dbReference>
<reference evidence="5 6" key="1">
    <citation type="submission" date="2016-07" db="EMBL/GenBank/DDBJ databases">
        <title>Pervasive Adenine N6-methylation of Active Genes in Fungi.</title>
        <authorList>
            <consortium name="DOE Joint Genome Institute"/>
            <person name="Mondo S.J."/>
            <person name="Dannebaum R.O."/>
            <person name="Kuo R.C."/>
            <person name="Labutti K."/>
            <person name="Haridas S."/>
            <person name="Kuo A."/>
            <person name="Salamov A."/>
            <person name="Ahrendt S.R."/>
            <person name="Lipzen A."/>
            <person name="Sullivan W."/>
            <person name="Andreopoulos W.B."/>
            <person name="Clum A."/>
            <person name="Lindquist E."/>
            <person name="Daum C."/>
            <person name="Ramamoorthy G.K."/>
            <person name="Gryganskyi A."/>
            <person name="Culley D."/>
            <person name="Magnuson J.K."/>
            <person name="James T.Y."/>
            <person name="O'Malley M.A."/>
            <person name="Stajich J.E."/>
            <person name="Spatafora J.W."/>
            <person name="Visel A."/>
            <person name="Grigoriev I.V."/>
        </authorList>
    </citation>
    <scope>NUCLEOTIDE SEQUENCE [LARGE SCALE GENOMIC DNA]</scope>
    <source>
        <strain evidence="5 6">NRRL 2496</strain>
    </source>
</reference>
<keyword evidence="2" id="KW-0143">Chaperone</keyword>
<evidence type="ECO:0000313" key="5">
    <source>
        <dbReference type="EMBL" id="ORY94810.1"/>
    </source>
</evidence>
<dbReference type="FunCoup" id="A0A1X2H9Q8">
    <property type="interactions" value="275"/>
</dbReference>
<organism evidence="5 6">
    <name type="scientific">Syncephalastrum racemosum</name>
    <name type="common">Filamentous fungus</name>
    <dbReference type="NCBI Taxonomy" id="13706"/>
    <lineage>
        <taxon>Eukaryota</taxon>
        <taxon>Fungi</taxon>
        <taxon>Fungi incertae sedis</taxon>
        <taxon>Mucoromycota</taxon>
        <taxon>Mucoromycotina</taxon>
        <taxon>Mucoromycetes</taxon>
        <taxon>Mucorales</taxon>
        <taxon>Syncephalastraceae</taxon>
        <taxon>Syncephalastrum</taxon>
    </lineage>
</organism>
<proteinExistence type="inferred from homology"/>
<dbReference type="InterPro" id="IPR009073">
    <property type="entry name" value="HscB_oligo_C"/>
</dbReference>
<protein>
    <submittedName>
        <fullName evidence="5">Co-chaperone HscB, C-terminal oligomerization domain-containing protein</fullName>
    </submittedName>
</protein>
<dbReference type="InterPro" id="IPR001623">
    <property type="entry name" value="DnaJ_domain"/>
</dbReference>
<accession>A0A1X2H9Q8</accession>
<dbReference type="EMBL" id="MCGN01000007">
    <property type="protein sequence ID" value="ORY94810.1"/>
    <property type="molecule type" value="Genomic_DNA"/>
</dbReference>
<dbReference type="PANTHER" id="PTHR14021">
    <property type="entry name" value="IRON-SULFUR CLUSTER CO-CHAPERONE PROTEIN HSCB"/>
    <property type="match status" value="1"/>
</dbReference>
<dbReference type="OrthoDB" id="448954at2759"/>
<dbReference type="OMA" id="CRCIQPV"/>
<dbReference type="GO" id="GO:0051259">
    <property type="term" value="P:protein complex oligomerization"/>
    <property type="evidence" value="ECO:0007669"/>
    <property type="project" value="InterPro"/>
</dbReference>
<dbReference type="GO" id="GO:0044571">
    <property type="term" value="P:[2Fe-2S] cluster assembly"/>
    <property type="evidence" value="ECO:0007669"/>
    <property type="project" value="InterPro"/>
</dbReference>
<dbReference type="Pfam" id="PF07743">
    <property type="entry name" value="HSCB_C"/>
    <property type="match status" value="1"/>
</dbReference>